<sequence>MRRPKGSPAMPDTPSTDLSPREVLEAYHRAIVAADADAVAELYAVDAVHEFPFLFPGVTDYHGREEVRAGYRAAWEQSPARTEKVVEVAVHEGKDHELVIAERFFEGTISTTGESFLVPSILVLRVRDGRIVHARDYMDGLGTAKAMGALEYVVSALGANA</sequence>
<reference evidence="3" key="1">
    <citation type="journal article" date="2019" name="Int. J. Syst. Evol. Microbiol.">
        <title>The Global Catalogue of Microorganisms (GCM) 10K type strain sequencing project: providing services to taxonomists for standard genome sequencing and annotation.</title>
        <authorList>
            <consortium name="The Broad Institute Genomics Platform"/>
            <consortium name="The Broad Institute Genome Sequencing Center for Infectious Disease"/>
            <person name="Wu L."/>
            <person name="Ma J."/>
        </authorList>
    </citation>
    <scope>NUCLEOTIDE SEQUENCE [LARGE SCALE GENOMIC DNA]</scope>
    <source>
        <strain evidence="3">JCM 18409</strain>
    </source>
</reference>
<dbReference type="SUPFAM" id="SSF54427">
    <property type="entry name" value="NTF2-like"/>
    <property type="match status" value="1"/>
</dbReference>
<keyword evidence="3" id="KW-1185">Reference proteome</keyword>
<organism evidence="2 3">
    <name type="scientific">Streptomyces siamensis</name>
    <dbReference type="NCBI Taxonomy" id="1274986"/>
    <lineage>
        <taxon>Bacteria</taxon>
        <taxon>Bacillati</taxon>
        <taxon>Actinomycetota</taxon>
        <taxon>Actinomycetes</taxon>
        <taxon>Kitasatosporales</taxon>
        <taxon>Streptomycetaceae</taxon>
        <taxon>Streptomyces</taxon>
    </lineage>
</organism>
<dbReference type="EMBL" id="BAABKB010000013">
    <property type="protein sequence ID" value="GAA5015154.1"/>
    <property type="molecule type" value="Genomic_DNA"/>
</dbReference>
<dbReference type="Gene3D" id="3.10.450.50">
    <property type="match status" value="1"/>
</dbReference>
<dbReference type="InterPro" id="IPR032710">
    <property type="entry name" value="NTF2-like_dom_sf"/>
</dbReference>
<dbReference type="InterPro" id="IPR037401">
    <property type="entry name" value="SnoaL-like"/>
</dbReference>
<evidence type="ECO:0000313" key="3">
    <source>
        <dbReference type="Proteomes" id="UP001501759"/>
    </source>
</evidence>
<dbReference type="Pfam" id="PF12680">
    <property type="entry name" value="SnoaL_2"/>
    <property type="match status" value="1"/>
</dbReference>
<gene>
    <name evidence="2" type="ORF">GCM10023335_39630</name>
</gene>
<protein>
    <recommendedName>
        <fullName evidence="1">SnoaL-like domain-containing protein</fullName>
    </recommendedName>
</protein>
<dbReference type="Proteomes" id="UP001501759">
    <property type="component" value="Unassembled WGS sequence"/>
</dbReference>
<name>A0ABP9J127_9ACTN</name>
<proteinExistence type="predicted"/>
<evidence type="ECO:0000259" key="1">
    <source>
        <dbReference type="Pfam" id="PF12680"/>
    </source>
</evidence>
<accession>A0ABP9J127</accession>
<comment type="caution">
    <text evidence="2">The sequence shown here is derived from an EMBL/GenBank/DDBJ whole genome shotgun (WGS) entry which is preliminary data.</text>
</comment>
<feature type="domain" description="SnoaL-like" evidence="1">
    <location>
        <begin position="25"/>
        <end position="133"/>
    </location>
</feature>
<evidence type="ECO:0000313" key="2">
    <source>
        <dbReference type="EMBL" id="GAA5015154.1"/>
    </source>
</evidence>